<name>C1LIL1_SCHJA</name>
<dbReference type="EMBL" id="FN318811">
    <property type="protein sequence ID" value="CAX74539.1"/>
    <property type="molecule type" value="mRNA"/>
</dbReference>
<evidence type="ECO:0000313" key="2">
    <source>
        <dbReference type="EMBL" id="CAX74539.1"/>
    </source>
</evidence>
<protein>
    <submittedName>
        <fullName evidence="2">Uncharacterized protein</fullName>
    </submittedName>
</protein>
<sequence length="364" mass="40551">MIDTPCKPVNASKPLKSPNPKACTRYTVDEENELTELVMKYRDVWKNKNHSSLLVQKHMWIQFSQYLHSKGWPRRNWIRIRQKGRRILKKIHNAEIAHPEKVSVSSSDSIENSSNHTVSSSKANRHISGQRDSVAANQSSVHQLTMPTLTPSPVIPITTNLSTSSFSFNQSHIQHDSSITTVPRIVNTFSTAHMPQHFVIAHDTLQSTTSNICGEVTTNVEAGSGVVDVAPVNRVALLNPVSISFGMANVQTVNAAPIQEEDALQPSCDQSSRIPPVTGTIDLSALSDDEENLPELRGDRIETTVNPVDGFSEKSTESNTCECERTPPSEVLIHKQMKCIDLKIEILQLKKQYWSEKLKLLSKC</sequence>
<feature type="region of interest" description="Disordered" evidence="1">
    <location>
        <begin position="99"/>
        <end position="139"/>
    </location>
</feature>
<evidence type="ECO:0000256" key="1">
    <source>
        <dbReference type="SAM" id="MobiDB-lite"/>
    </source>
</evidence>
<dbReference type="AlphaFoldDB" id="C1LIL1"/>
<accession>C1LIL1</accession>
<feature type="compositionally biased region" description="Low complexity" evidence="1">
    <location>
        <begin position="103"/>
        <end position="114"/>
    </location>
</feature>
<reference evidence="2" key="2">
    <citation type="submission" date="2009-03" db="EMBL/GenBank/DDBJ databases">
        <authorList>
            <person name="Gang L."/>
        </authorList>
    </citation>
    <scope>NUCLEOTIDE SEQUENCE</scope>
    <source>
        <strain evidence="2">Anhui</strain>
    </source>
</reference>
<proteinExistence type="evidence at transcript level"/>
<organism evidence="2">
    <name type="scientific">Schistosoma japonicum</name>
    <name type="common">Blood fluke</name>
    <dbReference type="NCBI Taxonomy" id="6182"/>
    <lineage>
        <taxon>Eukaryota</taxon>
        <taxon>Metazoa</taxon>
        <taxon>Spiralia</taxon>
        <taxon>Lophotrochozoa</taxon>
        <taxon>Platyhelminthes</taxon>
        <taxon>Trematoda</taxon>
        <taxon>Digenea</taxon>
        <taxon>Strigeidida</taxon>
        <taxon>Schistosomatoidea</taxon>
        <taxon>Schistosomatidae</taxon>
        <taxon>Schistosoma</taxon>
    </lineage>
</organism>
<reference evidence="2" key="1">
    <citation type="journal article" date="2009" name="Nature">
        <title>The Schistosoma japonicum genome reveals features of host-parasite interplay.</title>
        <authorList>
            <person name="Liu F."/>
            <person name="Zhou Y."/>
            <person name="Wang Z.Q."/>
            <person name="Lu G."/>
            <person name="Zheng H."/>
            <person name="Brindley P.J."/>
            <person name="McManus D.P."/>
            <person name="Blair D."/>
            <person name="Zhang Q.H."/>
            <person name="Zhong Y."/>
            <person name="Wang S."/>
            <person name="Han Z.G."/>
            <person name="Chen Z."/>
        </authorList>
    </citation>
    <scope>NUCLEOTIDE SEQUENCE</scope>
    <source>
        <strain evidence="2">Anhui</strain>
    </source>
</reference>